<feature type="transmembrane region" description="Helical" evidence="1">
    <location>
        <begin position="39"/>
        <end position="58"/>
    </location>
</feature>
<gene>
    <name evidence="2" type="ORF">OF801_07635</name>
</gene>
<dbReference type="RefSeq" id="WP_264307897.1">
    <property type="nucleotide sequence ID" value="NZ_CP109635.1"/>
</dbReference>
<protein>
    <recommendedName>
        <fullName evidence="4">YrhC-like protein</fullName>
    </recommendedName>
</protein>
<evidence type="ECO:0000313" key="2">
    <source>
        <dbReference type="EMBL" id="UYT09843.1"/>
    </source>
</evidence>
<evidence type="ECO:0000256" key="1">
    <source>
        <dbReference type="SAM" id="Phobius"/>
    </source>
</evidence>
<sequence length="75" mass="9039">MDRKDRLPRYIEKYLVYSISSIYVGVFLFFVLMKLLPDFMPFNSIIFIIFFASSIFLMKIADNWKKELQEIAEDE</sequence>
<name>A0AA46TUW8_9LACT</name>
<dbReference type="EMBL" id="CP109635">
    <property type="protein sequence ID" value="UYT09843.1"/>
    <property type="molecule type" value="Genomic_DNA"/>
</dbReference>
<reference evidence="2" key="1">
    <citation type="submission" date="2022-10" db="EMBL/GenBank/DDBJ databases">
        <title>Genome assembly of Lactococcus garvieae isolates from cricket gut.</title>
        <authorList>
            <person name="Luecke A.R."/>
            <person name="Brown A.M.V."/>
            <person name="Wakeman C.A."/>
        </authorList>
    </citation>
    <scope>NUCLEOTIDE SEQUENCE</scope>
    <source>
        <strain evidence="2">Alexii-11_2</strain>
    </source>
</reference>
<organism evidence="2 3">
    <name type="scientific">Lactococcus garvieae</name>
    <dbReference type="NCBI Taxonomy" id="1363"/>
    <lineage>
        <taxon>Bacteria</taxon>
        <taxon>Bacillati</taxon>
        <taxon>Bacillota</taxon>
        <taxon>Bacilli</taxon>
        <taxon>Lactobacillales</taxon>
        <taxon>Streptococcaceae</taxon>
        <taxon>Lactococcus</taxon>
    </lineage>
</organism>
<dbReference type="AlphaFoldDB" id="A0AA46TUW8"/>
<keyword evidence="1" id="KW-1133">Transmembrane helix</keyword>
<proteinExistence type="predicted"/>
<feature type="transmembrane region" description="Helical" evidence="1">
    <location>
        <begin position="14"/>
        <end position="33"/>
    </location>
</feature>
<evidence type="ECO:0000313" key="3">
    <source>
        <dbReference type="Proteomes" id="UP001164042"/>
    </source>
</evidence>
<evidence type="ECO:0008006" key="4">
    <source>
        <dbReference type="Google" id="ProtNLM"/>
    </source>
</evidence>
<keyword evidence="1" id="KW-0472">Membrane</keyword>
<dbReference type="Proteomes" id="UP001164042">
    <property type="component" value="Chromosome"/>
</dbReference>
<keyword evidence="1" id="KW-0812">Transmembrane</keyword>
<accession>A0AA46TUW8</accession>